<dbReference type="Gene3D" id="3.30.230.10">
    <property type="match status" value="1"/>
</dbReference>
<dbReference type="PROSITE" id="PS00627">
    <property type="entry name" value="GHMP_KINASES_ATP"/>
    <property type="match status" value="1"/>
</dbReference>
<dbReference type="PANTHER" id="PTHR10457">
    <property type="entry name" value="MEVALONATE KINASE/GALACTOKINASE"/>
    <property type="match status" value="1"/>
</dbReference>
<dbReference type="InterPro" id="IPR006203">
    <property type="entry name" value="GHMP_knse_ATP-bd_CS"/>
</dbReference>
<evidence type="ECO:0000256" key="9">
    <source>
        <dbReference type="ARBA" id="ARBA00023144"/>
    </source>
</evidence>
<evidence type="ECO:0000259" key="12">
    <source>
        <dbReference type="Pfam" id="PF00288"/>
    </source>
</evidence>
<keyword evidence="9" id="KW-0299">Galactose metabolism</keyword>
<gene>
    <name evidence="15" type="primary">galK</name>
    <name evidence="15" type="ORF">CH364_15515</name>
</gene>
<dbReference type="PRINTS" id="PR00959">
    <property type="entry name" value="MEVGALKINASE"/>
</dbReference>
<dbReference type="Proteomes" id="UP000232145">
    <property type="component" value="Unassembled WGS sequence"/>
</dbReference>
<comment type="caution">
    <text evidence="15">The sequence shown here is derived from an EMBL/GenBank/DDBJ whole genome shotgun (WGS) entry which is preliminary data.</text>
</comment>
<dbReference type="InterPro" id="IPR020568">
    <property type="entry name" value="Ribosomal_Su5_D2-typ_SF"/>
</dbReference>
<dbReference type="Pfam" id="PF10509">
    <property type="entry name" value="GalKase_gal_bdg"/>
    <property type="match status" value="1"/>
</dbReference>
<feature type="domain" description="GHMP kinase N-terminal" evidence="12">
    <location>
        <begin position="96"/>
        <end position="182"/>
    </location>
</feature>
<dbReference type="InterPro" id="IPR014721">
    <property type="entry name" value="Ribsml_uS5_D2-typ_fold_subgr"/>
</dbReference>
<dbReference type="InterPro" id="IPR019539">
    <property type="entry name" value="GalKase_N"/>
</dbReference>
<evidence type="ECO:0000256" key="11">
    <source>
        <dbReference type="NCBIfam" id="TIGR00131"/>
    </source>
</evidence>
<dbReference type="EMBL" id="NPDX01000005">
    <property type="protein sequence ID" value="PJZ83603.1"/>
    <property type="molecule type" value="Genomic_DNA"/>
</dbReference>
<dbReference type="Pfam" id="PF08544">
    <property type="entry name" value="GHMP_kinases_C"/>
    <property type="match status" value="1"/>
</dbReference>
<dbReference type="GO" id="GO:0004335">
    <property type="term" value="F:galactokinase activity"/>
    <property type="evidence" value="ECO:0007669"/>
    <property type="project" value="UniProtKB-UniRule"/>
</dbReference>
<evidence type="ECO:0000313" key="16">
    <source>
        <dbReference type="Proteomes" id="UP000232145"/>
    </source>
</evidence>
<dbReference type="PIRSF" id="PIRSF000530">
    <property type="entry name" value="Galactokinase"/>
    <property type="match status" value="1"/>
</dbReference>
<dbReference type="GO" id="GO:0005524">
    <property type="term" value="F:ATP binding"/>
    <property type="evidence" value="ECO:0007669"/>
    <property type="project" value="UniProtKB-UniRule"/>
</dbReference>
<evidence type="ECO:0000256" key="4">
    <source>
        <dbReference type="ARBA" id="ARBA00022723"/>
    </source>
</evidence>
<evidence type="ECO:0000259" key="14">
    <source>
        <dbReference type="Pfam" id="PF10509"/>
    </source>
</evidence>
<evidence type="ECO:0000259" key="13">
    <source>
        <dbReference type="Pfam" id="PF08544"/>
    </source>
</evidence>
<keyword evidence="6 15" id="KW-0418">Kinase</keyword>
<dbReference type="FunFam" id="3.30.70.890:FF:000001">
    <property type="entry name" value="Galactokinase"/>
    <property type="match status" value="1"/>
</dbReference>
<evidence type="ECO:0000256" key="2">
    <source>
        <dbReference type="ARBA" id="ARBA00022490"/>
    </source>
</evidence>
<evidence type="ECO:0000256" key="10">
    <source>
        <dbReference type="ARBA" id="ARBA00023277"/>
    </source>
</evidence>
<evidence type="ECO:0000256" key="6">
    <source>
        <dbReference type="ARBA" id="ARBA00022777"/>
    </source>
</evidence>
<reference evidence="15 16" key="1">
    <citation type="submission" date="2017-07" db="EMBL/GenBank/DDBJ databases">
        <title>Leptospira spp. isolated from tropical soils.</title>
        <authorList>
            <person name="Thibeaux R."/>
            <person name="Iraola G."/>
            <person name="Ferres I."/>
            <person name="Bierque E."/>
            <person name="Girault D."/>
            <person name="Soupe-Gilbert M.-E."/>
            <person name="Picardeau M."/>
            <person name="Goarant C."/>
        </authorList>
    </citation>
    <scope>NUCLEOTIDE SEQUENCE [LARGE SCALE GENOMIC DNA]</scope>
    <source>
        <strain evidence="15 16">FH2-B-A1</strain>
    </source>
</reference>
<dbReference type="InterPro" id="IPR006204">
    <property type="entry name" value="GHMP_kinase_N_dom"/>
</dbReference>
<keyword evidence="16" id="KW-1185">Reference proteome</keyword>
<keyword evidence="4" id="KW-0479">Metal-binding</keyword>
<sequence>MDSLRSKENLNQFESIFGKTNQMPRLFQAPARINIIGEHVDYLGGTVLPAAIDFFVQVYLRPNESQNYRLHSVSYNETVELKKPLSPNPKSPWVDYIAGVIFEIERLGDTVPGFDLLVDGNIPQGSGLSSSAAFEVVTGYAIKESFGLHLSREEIALIGQRAENNFVGTKCGIMDQFIIAVGKKDDCISLNTETLKYTYHHFDLGNYEFYLINSKVKHSLKDSAYNQRRSECESALVKIKAKYPNFTQLYDVNLTEKELENCHLTNEERKRTNHVTSERERTKIVVNGLESGNFKDVGSALFQTHWSLSKEFEVSCSEIDFIVDSLQSLGVTGARMIGGGFGGCVLVLDTKDHFSKIEEVLKKSYQQKFNVAIDFYKFQISDGVKEVLI</sequence>
<protein>
    <recommendedName>
        <fullName evidence="11">Galactokinase</fullName>
        <ecNumber evidence="11">2.7.1.6</ecNumber>
    </recommendedName>
</protein>
<dbReference type="InterPro" id="IPR013750">
    <property type="entry name" value="GHMP_kinase_C_dom"/>
</dbReference>
<evidence type="ECO:0000256" key="8">
    <source>
        <dbReference type="ARBA" id="ARBA00022842"/>
    </source>
</evidence>
<keyword evidence="5" id="KW-0547">Nucleotide-binding</keyword>
<dbReference type="GO" id="GO:0005829">
    <property type="term" value="C:cytosol"/>
    <property type="evidence" value="ECO:0007669"/>
    <property type="project" value="TreeGrafter"/>
</dbReference>
<keyword evidence="3" id="KW-0808">Transferase</keyword>
<dbReference type="Gene3D" id="3.30.70.890">
    <property type="entry name" value="GHMP kinase, C-terminal domain"/>
    <property type="match status" value="1"/>
</dbReference>
<dbReference type="Pfam" id="PF00288">
    <property type="entry name" value="GHMP_kinases_N"/>
    <property type="match status" value="1"/>
</dbReference>
<dbReference type="RefSeq" id="WP_100743607.1">
    <property type="nucleotide sequence ID" value="NZ_NPDW01000002.1"/>
</dbReference>
<evidence type="ECO:0000256" key="1">
    <source>
        <dbReference type="ARBA" id="ARBA00006566"/>
    </source>
</evidence>
<dbReference type="PRINTS" id="PR00473">
    <property type="entry name" value="GALCTOKINASE"/>
</dbReference>
<dbReference type="InterPro" id="IPR006206">
    <property type="entry name" value="Mevalonate/galactokinase"/>
</dbReference>
<dbReference type="SUPFAM" id="SSF55060">
    <property type="entry name" value="GHMP Kinase, C-terminal domain"/>
    <property type="match status" value="1"/>
</dbReference>
<dbReference type="InterPro" id="IPR000705">
    <property type="entry name" value="Galactokinase"/>
</dbReference>
<keyword evidence="10" id="KW-0119">Carbohydrate metabolism</keyword>
<dbReference type="GO" id="GO:0046872">
    <property type="term" value="F:metal ion binding"/>
    <property type="evidence" value="ECO:0007669"/>
    <property type="project" value="UniProtKB-KW"/>
</dbReference>
<feature type="domain" description="Galactokinase N-terminal" evidence="14">
    <location>
        <begin position="12"/>
        <end position="61"/>
    </location>
</feature>
<dbReference type="InterPro" id="IPR036554">
    <property type="entry name" value="GHMP_kinase_C_sf"/>
</dbReference>
<dbReference type="OrthoDB" id="250531at2"/>
<organism evidence="15 16">
    <name type="scientific">Leptospira harrisiae</name>
    <dbReference type="NCBI Taxonomy" id="2023189"/>
    <lineage>
        <taxon>Bacteria</taxon>
        <taxon>Pseudomonadati</taxon>
        <taxon>Spirochaetota</taxon>
        <taxon>Spirochaetia</taxon>
        <taxon>Leptospirales</taxon>
        <taxon>Leptospiraceae</taxon>
        <taxon>Leptospira</taxon>
    </lineage>
</organism>
<dbReference type="NCBIfam" id="TIGR00131">
    <property type="entry name" value="gal_kin"/>
    <property type="match status" value="1"/>
</dbReference>
<dbReference type="GO" id="GO:0006012">
    <property type="term" value="P:galactose metabolic process"/>
    <property type="evidence" value="ECO:0007669"/>
    <property type="project" value="UniProtKB-UniRule"/>
</dbReference>
<dbReference type="FunFam" id="3.30.230.10:FF:000017">
    <property type="entry name" value="Galactokinase"/>
    <property type="match status" value="1"/>
</dbReference>
<proteinExistence type="inferred from homology"/>
<comment type="similarity">
    <text evidence="1">Belongs to the GHMP kinase family. GalK subfamily.</text>
</comment>
<evidence type="ECO:0000313" key="15">
    <source>
        <dbReference type="EMBL" id="PJZ83603.1"/>
    </source>
</evidence>
<accession>A0A2N0AH84</accession>
<dbReference type="PANTHER" id="PTHR10457:SF7">
    <property type="entry name" value="GALACTOKINASE-RELATED"/>
    <property type="match status" value="1"/>
</dbReference>
<keyword evidence="2" id="KW-0963">Cytoplasm</keyword>
<keyword evidence="8" id="KW-0460">Magnesium</keyword>
<evidence type="ECO:0000256" key="3">
    <source>
        <dbReference type="ARBA" id="ARBA00022679"/>
    </source>
</evidence>
<dbReference type="AlphaFoldDB" id="A0A2N0AH84"/>
<dbReference type="SUPFAM" id="SSF54211">
    <property type="entry name" value="Ribosomal protein S5 domain 2-like"/>
    <property type="match status" value="1"/>
</dbReference>
<name>A0A2N0AH84_9LEPT</name>
<dbReference type="EC" id="2.7.1.6" evidence="11"/>
<evidence type="ECO:0000256" key="5">
    <source>
        <dbReference type="ARBA" id="ARBA00022741"/>
    </source>
</evidence>
<keyword evidence="7" id="KW-0067">ATP-binding</keyword>
<evidence type="ECO:0000256" key="7">
    <source>
        <dbReference type="ARBA" id="ARBA00022840"/>
    </source>
</evidence>
<feature type="domain" description="GHMP kinase C-terminal" evidence="13">
    <location>
        <begin position="289"/>
        <end position="365"/>
    </location>
</feature>